<evidence type="ECO:0000313" key="12">
    <source>
        <dbReference type="EMBL" id="OCH75066.1"/>
    </source>
</evidence>
<evidence type="ECO:0000256" key="6">
    <source>
        <dbReference type="ARBA" id="ARBA00022801"/>
    </source>
</evidence>
<evidence type="ECO:0000256" key="3">
    <source>
        <dbReference type="ARBA" id="ARBA00022475"/>
    </source>
</evidence>
<evidence type="ECO:0000256" key="1">
    <source>
        <dbReference type="ARBA" id="ARBA00004651"/>
    </source>
</evidence>
<evidence type="ECO:0000256" key="10">
    <source>
        <dbReference type="SAM" id="Phobius"/>
    </source>
</evidence>
<comment type="subcellular location">
    <subcellularLocation>
        <location evidence="1">Cell membrane</location>
        <topology evidence="1">Multi-pass membrane protein</topology>
    </subcellularLocation>
</comment>
<dbReference type="GO" id="GO:0005886">
    <property type="term" value="C:plasma membrane"/>
    <property type="evidence" value="ECO:0007669"/>
    <property type="project" value="UniProtKB-SubCell"/>
</dbReference>
<proteinExistence type="predicted"/>
<reference evidence="13" key="1">
    <citation type="submission" date="2016-06" db="EMBL/GenBank/DDBJ databases">
        <authorList>
            <person name="Hehemann J.-H."/>
            <person name="Arevalo P."/>
            <person name="Datta M.S."/>
            <person name="Polz M.F."/>
        </authorList>
    </citation>
    <scope>NUCLEOTIDE SEQUENCE [LARGE SCALE GENOMIC DNA]</scope>
    <source>
        <strain evidence="13">9CSC122</strain>
    </source>
</reference>
<dbReference type="InterPro" id="IPR050706">
    <property type="entry name" value="Cyclic-di-GMP_PDE-like"/>
</dbReference>
<dbReference type="Pfam" id="PF12792">
    <property type="entry name" value="CSS-motif"/>
    <property type="match status" value="1"/>
</dbReference>
<sequence length="521" mass="58752">MKYNKQTEASPSSLLHLARKNIRATIPIGIIFVSVFIVSAIVNFYTTNNHAKTQGKQSIHLLEQYIGETAKNLMSLKNQVSSACERDDVLAIRGHVFHSTMLKEIGLYKDGVVFCTSNEGAANIRLSSSILQRLEDSSNNITISLTISKSRLQTFFIFAHDENDSGAGANALLAPNQFLGLVSPDLSEQEFGYTITVLSQTIQSGEGSVDSAVRLFSFSSHLYPLSITLHLNHASYLYHFGQHFWQTLLIAAMLSLVYLAIRNYRITRQSLEYSLLQAIDDGDLKLYLQPIVDIVEKRIAGSEALIRWHHRSQGIIPPDMFIPLAERMGVIDQITKLIIKSVTSFIYTHQKELKGQYISLNISRQLIIDSDFIDYLIEYSKRHPDIVPILLLEITENNDYTNRELDHATFSLSILSDLGFKVAVDDFGTGYSGLNFIRQHPFNALKIDKVFVNGLRSETAITPVLISMINLGDELNMKVIAEGVETREQIEQLSELGIRYIQGYYFSAPMKPKEFIKFKLI</sequence>
<keyword evidence="4" id="KW-0973">c-di-GMP</keyword>
<dbReference type="AlphaFoldDB" id="A0A1B9QXT3"/>
<evidence type="ECO:0000256" key="5">
    <source>
        <dbReference type="ARBA" id="ARBA00022692"/>
    </source>
</evidence>
<accession>A0A1B9QXT3</accession>
<dbReference type="InterPro" id="IPR035919">
    <property type="entry name" value="EAL_sf"/>
</dbReference>
<evidence type="ECO:0000313" key="13">
    <source>
        <dbReference type="Proteomes" id="UP000093173"/>
    </source>
</evidence>
<dbReference type="Pfam" id="PF00563">
    <property type="entry name" value="EAL"/>
    <property type="match status" value="1"/>
</dbReference>
<evidence type="ECO:0000256" key="2">
    <source>
        <dbReference type="ARBA" id="ARBA00012282"/>
    </source>
</evidence>
<name>A0A1B9QXT3_9VIBR</name>
<comment type="caution">
    <text evidence="12">The sequence shown here is derived from an EMBL/GenBank/DDBJ whole genome shotgun (WGS) entry which is preliminary data.</text>
</comment>
<dbReference type="InterPro" id="IPR024744">
    <property type="entry name" value="CSS-motif_dom"/>
</dbReference>
<dbReference type="PROSITE" id="PS50883">
    <property type="entry name" value="EAL"/>
    <property type="match status" value="1"/>
</dbReference>
<feature type="transmembrane region" description="Helical" evidence="10">
    <location>
        <begin position="243"/>
        <end position="261"/>
    </location>
</feature>
<feature type="transmembrane region" description="Helical" evidence="10">
    <location>
        <begin position="21"/>
        <end position="45"/>
    </location>
</feature>
<dbReference type="SMART" id="SM00052">
    <property type="entry name" value="EAL"/>
    <property type="match status" value="1"/>
</dbReference>
<dbReference type="SUPFAM" id="SSF141868">
    <property type="entry name" value="EAL domain-like"/>
    <property type="match status" value="1"/>
</dbReference>
<keyword evidence="3" id="KW-1003">Cell membrane</keyword>
<dbReference type="InterPro" id="IPR001633">
    <property type="entry name" value="EAL_dom"/>
</dbReference>
<evidence type="ECO:0000256" key="8">
    <source>
        <dbReference type="ARBA" id="ARBA00023136"/>
    </source>
</evidence>
<dbReference type="PANTHER" id="PTHR33121:SF70">
    <property type="entry name" value="SIGNALING PROTEIN YKOW"/>
    <property type="match status" value="1"/>
</dbReference>
<keyword evidence="7 10" id="KW-1133">Transmembrane helix</keyword>
<evidence type="ECO:0000259" key="11">
    <source>
        <dbReference type="PROSITE" id="PS50883"/>
    </source>
</evidence>
<dbReference type="EMBL" id="MAJZ01000575">
    <property type="protein sequence ID" value="OCH75066.1"/>
    <property type="molecule type" value="Genomic_DNA"/>
</dbReference>
<dbReference type="CDD" id="cd01948">
    <property type="entry name" value="EAL"/>
    <property type="match status" value="1"/>
</dbReference>
<keyword evidence="6" id="KW-0378">Hydrolase</keyword>
<comment type="catalytic activity">
    <reaction evidence="9">
        <text>3',3'-c-di-GMP + H2O = 5'-phosphoguanylyl(3'-&gt;5')guanosine + H(+)</text>
        <dbReference type="Rhea" id="RHEA:24902"/>
        <dbReference type="ChEBI" id="CHEBI:15377"/>
        <dbReference type="ChEBI" id="CHEBI:15378"/>
        <dbReference type="ChEBI" id="CHEBI:58754"/>
        <dbReference type="ChEBI" id="CHEBI:58805"/>
        <dbReference type="EC" id="3.1.4.52"/>
    </reaction>
</comment>
<dbReference type="Proteomes" id="UP000093173">
    <property type="component" value="Unassembled WGS sequence"/>
</dbReference>
<dbReference type="EC" id="3.1.4.52" evidence="2"/>
<dbReference type="GO" id="GO:0071111">
    <property type="term" value="F:cyclic-guanylate-specific phosphodiesterase activity"/>
    <property type="evidence" value="ECO:0007669"/>
    <property type="project" value="UniProtKB-EC"/>
</dbReference>
<feature type="domain" description="EAL" evidence="11">
    <location>
        <begin position="268"/>
        <end position="521"/>
    </location>
</feature>
<evidence type="ECO:0000256" key="9">
    <source>
        <dbReference type="ARBA" id="ARBA00034290"/>
    </source>
</evidence>
<keyword evidence="8 10" id="KW-0472">Membrane</keyword>
<gene>
    <name evidence="12" type="ORF">A6E14_02010</name>
</gene>
<keyword evidence="13" id="KW-1185">Reference proteome</keyword>
<evidence type="ECO:0000256" key="4">
    <source>
        <dbReference type="ARBA" id="ARBA00022636"/>
    </source>
</evidence>
<organism evidence="12 13">
    <name type="scientific">Vibrio genomosp. F10</name>
    <dbReference type="NCBI Taxonomy" id="723171"/>
    <lineage>
        <taxon>Bacteria</taxon>
        <taxon>Pseudomonadati</taxon>
        <taxon>Pseudomonadota</taxon>
        <taxon>Gammaproteobacteria</taxon>
        <taxon>Vibrionales</taxon>
        <taxon>Vibrionaceae</taxon>
        <taxon>Vibrio</taxon>
    </lineage>
</organism>
<keyword evidence="5 10" id="KW-0812">Transmembrane</keyword>
<evidence type="ECO:0000256" key="7">
    <source>
        <dbReference type="ARBA" id="ARBA00022989"/>
    </source>
</evidence>
<dbReference type="PANTHER" id="PTHR33121">
    <property type="entry name" value="CYCLIC DI-GMP PHOSPHODIESTERASE PDEF"/>
    <property type="match status" value="1"/>
</dbReference>
<protein>
    <recommendedName>
        <fullName evidence="2">cyclic-guanylate-specific phosphodiesterase</fullName>
        <ecNumber evidence="2">3.1.4.52</ecNumber>
    </recommendedName>
</protein>
<dbReference type="Gene3D" id="3.20.20.450">
    <property type="entry name" value="EAL domain"/>
    <property type="match status" value="1"/>
</dbReference>